<dbReference type="InterPro" id="IPR012340">
    <property type="entry name" value="NA-bd_OB-fold"/>
</dbReference>
<keyword evidence="3" id="KW-1185">Reference proteome</keyword>
<dbReference type="AlphaFoldDB" id="A0AAW1SIG4"/>
<evidence type="ECO:0000256" key="1">
    <source>
        <dbReference type="SAM" id="MobiDB-lite"/>
    </source>
</evidence>
<dbReference type="Proteomes" id="UP001445335">
    <property type="component" value="Unassembled WGS sequence"/>
</dbReference>
<sequence length="189" mass="19889">MGDPLSNTYLQTLSVGGRALLRPAAAGPLDVATLPVPPDGVATNGAKASSWSAATSPSRTPPGSGSGRRSRSKRTRFAAHWERERLQAALKTGGAFRAPLRFNACDRTQAFATLPGLRSDIMVRGAPAQNRAVEGDEVALRLLPLAQWFELRGDGDGWSSGRGFSSAGCAWADSVRAAGQPCPERSGFR</sequence>
<dbReference type="Gene3D" id="2.40.50.690">
    <property type="match status" value="1"/>
</dbReference>
<feature type="region of interest" description="Disordered" evidence="1">
    <location>
        <begin position="43"/>
        <end position="76"/>
    </location>
</feature>
<reference evidence="2 3" key="1">
    <citation type="journal article" date="2024" name="Nat. Commun.">
        <title>Phylogenomics reveals the evolutionary origins of lichenization in chlorophyte algae.</title>
        <authorList>
            <person name="Puginier C."/>
            <person name="Libourel C."/>
            <person name="Otte J."/>
            <person name="Skaloud P."/>
            <person name="Haon M."/>
            <person name="Grisel S."/>
            <person name="Petersen M."/>
            <person name="Berrin J.G."/>
            <person name="Delaux P.M."/>
            <person name="Dal Grande F."/>
            <person name="Keller J."/>
        </authorList>
    </citation>
    <scope>NUCLEOTIDE SEQUENCE [LARGE SCALE GENOMIC DNA]</scope>
    <source>
        <strain evidence="2 3">SAG 245.80</strain>
    </source>
</reference>
<evidence type="ECO:0000313" key="3">
    <source>
        <dbReference type="Proteomes" id="UP001445335"/>
    </source>
</evidence>
<dbReference type="GO" id="GO:0006402">
    <property type="term" value="P:mRNA catabolic process"/>
    <property type="evidence" value="ECO:0007669"/>
    <property type="project" value="TreeGrafter"/>
</dbReference>
<dbReference type="GO" id="GO:0000932">
    <property type="term" value="C:P-body"/>
    <property type="evidence" value="ECO:0007669"/>
    <property type="project" value="TreeGrafter"/>
</dbReference>
<proteinExistence type="predicted"/>
<comment type="caution">
    <text evidence="2">The sequence shown here is derived from an EMBL/GenBank/DDBJ whole genome shotgun (WGS) entry which is preliminary data.</text>
</comment>
<feature type="compositionally biased region" description="Low complexity" evidence="1">
    <location>
        <begin position="48"/>
        <end position="63"/>
    </location>
</feature>
<dbReference type="GO" id="GO:0000175">
    <property type="term" value="F:3'-5'-RNA exonuclease activity"/>
    <property type="evidence" value="ECO:0007669"/>
    <property type="project" value="TreeGrafter"/>
</dbReference>
<dbReference type="InterPro" id="IPR050180">
    <property type="entry name" value="RNR_Ribonuclease"/>
</dbReference>
<evidence type="ECO:0000313" key="2">
    <source>
        <dbReference type="EMBL" id="KAK9845283.1"/>
    </source>
</evidence>
<accession>A0AAW1SIG4</accession>
<protein>
    <submittedName>
        <fullName evidence="2">Uncharacterized protein</fullName>
    </submittedName>
</protein>
<gene>
    <name evidence="2" type="ORF">WJX81_002294</name>
</gene>
<dbReference type="EMBL" id="JALJOU010000003">
    <property type="protein sequence ID" value="KAK9845283.1"/>
    <property type="molecule type" value="Genomic_DNA"/>
</dbReference>
<dbReference type="PANTHER" id="PTHR23355:SF9">
    <property type="entry name" value="DIS3-LIKE EXONUCLEASE 2"/>
    <property type="match status" value="1"/>
</dbReference>
<organism evidence="2 3">
    <name type="scientific">Elliptochloris bilobata</name>
    <dbReference type="NCBI Taxonomy" id="381761"/>
    <lineage>
        <taxon>Eukaryota</taxon>
        <taxon>Viridiplantae</taxon>
        <taxon>Chlorophyta</taxon>
        <taxon>core chlorophytes</taxon>
        <taxon>Trebouxiophyceae</taxon>
        <taxon>Trebouxiophyceae incertae sedis</taxon>
        <taxon>Elliptochloris clade</taxon>
        <taxon>Elliptochloris</taxon>
    </lineage>
</organism>
<dbReference type="PANTHER" id="PTHR23355">
    <property type="entry name" value="RIBONUCLEASE"/>
    <property type="match status" value="1"/>
</dbReference>
<dbReference type="SUPFAM" id="SSF50249">
    <property type="entry name" value="Nucleic acid-binding proteins"/>
    <property type="match status" value="1"/>
</dbReference>
<name>A0AAW1SIG4_9CHLO</name>